<evidence type="ECO:0000256" key="11">
    <source>
        <dbReference type="ARBA" id="ARBA00023204"/>
    </source>
</evidence>
<dbReference type="InterPro" id="IPR010979">
    <property type="entry name" value="Ribosomal_uS13-like_H2TH"/>
</dbReference>
<dbReference type="SUPFAM" id="SSF57716">
    <property type="entry name" value="Glucocorticoid receptor-like (DNA-binding domain)"/>
    <property type="match status" value="1"/>
</dbReference>
<dbReference type="Pfam" id="PF06831">
    <property type="entry name" value="H2TH"/>
    <property type="match status" value="1"/>
</dbReference>
<evidence type="ECO:0000256" key="6">
    <source>
        <dbReference type="ARBA" id="ARBA00022763"/>
    </source>
</evidence>
<comment type="similarity">
    <text evidence="3">Belongs to the FPG family.</text>
</comment>
<dbReference type="NCBIfam" id="NF002211">
    <property type="entry name" value="PRK01103.1"/>
    <property type="match status" value="1"/>
</dbReference>
<comment type="catalytic activity">
    <reaction evidence="15">
        <text>2'-deoxyribonucleotide-(2'-deoxyribose 5'-phosphate)-2'-deoxyribonucleotide-DNA = a 3'-end 2'-deoxyribonucleotide-(2,3-dehydro-2,3-deoxyribose 5'-phosphate)-DNA + a 5'-end 5'-phospho-2'-deoxyribonucleoside-DNA + H(+)</text>
        <dbReference type="Rhea" id="RHEA:66592"/>
        <dbReference type="Rhea" id="RHEA-COMP:13180"/>
        <dbReference type="Rhea" id="RHEA-COMP:16897"/>
        <dbReference type="Rhea" id="RHEA-COMP:17067"/>
        <dbReference type="ChEBI" id="CHEBI:15378"/>
        <dbReference type="ChEBI" id="CHEBI:136412"/>
        <dbReference type="ChEBI" id="CHEBI:157695"/>
        <dbReference type="ChEBI" id="CHEBI:167181"/>
        <dbReference type="EC" id="4.2.99.18"/>
    </reaction>
</comment>
<organism evidence="19 20">
    <name type="scientific">Candidatus Azambacteria bacterium RIFCSPLOWO2_01_FULL_37_9</name>
    <dbReference type="NCBI Taxonomy" id="1797297"/>
    <lineage>
        <taxon>Bacteria</taxon>
        <taxon>Candidatus Azamiibacteriota</taxon>
    </lineage>
</organism>
<evidence type="ECO:0000256" key="13">
    <source>
        <dbReference type="ARBA" id="ARBA00023268"/>
    </source>
</evidence>
<evidence type="ECO:0000259" key="18">
    <source>
        <dbReference type="PROSITE" id="PS51068"/>
    </source>
</evidence>
<feature type="domain" description="FPG-type" evidence="17">
    <location>
        <begin position="265"/>
        <end position="307"/>
    </location>
</feature>
<name>A0A1F5C6T7_9BACT</name>
<evidence type="ECO:0000256" key="2">
    <source>
        <dbReference type="ARBA" id="ARBA00001947"/>
    </source>
</evidence>
<dbReference type="FunFam" id="1.10.8.50:FF:000003">
    <property type="entry name" value="Formamidopyrimidine-DNA glycosylase"/>
    <property type="match status" value="1"/>
</dbReference>
<evidence type="ECO:0000313" key="20">
    <source>
        <dbReference type="Proteomes" id="UP000177947"/>
    </source>
</evidence>
<evidence type="ECO:0000256" key="10">
    <source>
        <dbReference type="ARBA" id="ARBA00023125"/>
    </source>
</evidence>
<keyword evidence="8" id="KW-0378">Hydrolase</keyword>
<reference evidence="19 20" key="1">
    <citation type="journal article" date="2016" name="Nat. Commun.">
        <title>Thousands of microbial genomes shed light on interconnected biogeochemical processes in an aquifer system.</title>
        <authorList>
            <person name="Anantharaman K."/>
            <person name="Brown C.T."/>
            <person name="Hug L.A."/>
            <person name="Sharon I."/>
            <person name="Castelle C.J."/>
            <person name="Probst A.J."/>
            <person name="Thomas B.C."/>
            <person name="Singh A."/>
            <person name="Wilkins M.J."/>
            <person name="Karaoz U."/>
            <person name="Brodie E.L."/>
            <person name="Williams K.H."/>
            <person name="Hubbard S.S."/>
            <person name="Banfield J.F."/>
        </authorList>
    </citation>
    <scope>NUCLEOTIDE SEQUENCE [LARGE SCALE GENOMIC DNA]</scope>
</reference>
<evidence type="ECO:0000256" key="8">
    <source>
        <dbReference type="ARBA" id="ARBA00022801"/>
    </source>
</evidence>
<proteinExistence type="inferred from homology"/>
<dbReference type="SUPFAM" id="SSF46946">
    <property type="entry name" value="S13-like H2TH domain"/>
    <property type="match status" value="1"/>
</dbReference>
<evidence type="ECO:0000259" key="17">
    <source>
        <dbReference type="PROSITE" id="PS51066"/>
    </source>
</evidence>
<dbReference type="Gene3D" id="3.20.190.10">
    <property type="entry name" value="MutM-like, N-terminal"/>
    <property type="match status" value="1"/>
</dbReference>
<evidence type="ECO:0000313" key="19">
    <source>
        <dbReference type="EMBL" id="OGD38545.1"/>
    </source>
</evidence>
<keyword evidence="11" id="KW-0234">DNA repair</keyword>
<keyword evidence="12" id="KW-0456">Lyase</keyword>
<keyword evidence="6" id="KW-0227">DNA damage</keyword>
<dbReference type="InterPro" id="IPR012319">
    <property type="entry name" value="FPG_cat"/>
</dbReference>
<comment type="cofactor">
    <cofactor evidence="2">
        <name>Zn(2+)</name>
        <dbReference type="ChEBI" id="CHEBI:29105"/>
    </cofactor>
</comment>
<dbReference type="CDD" id="cd08966">
    <property type="entry name" value="EcFpg-like_N"/>
    <property type="match status" value="1"/>
</dbReference>
<evidence type="ECO:0000256" key="9">
    <source>
        <dbReference type="ARBA" id="ARBA00022833"/>
    </source>
</evidence>
<dbReference type="NCBIfam" id="TIGR00577">
    <property type="entry name" value="fpg"/>
    <property type="match status" value="1"/>
</dbReference>
<evidence type="ECO:0000256" key="12">
    <source>
        <dbReference type="ARBA" id="ARBA00023239"/>
    </source>
</evidence>
<keyword evidence="7 16" id="KW-0863">Zinc-finger</keyword>
<evidence type="ECO:0000256" key="16">
    <source>
        <dbReference type="PROSITE-ProRule" id="PRU00391"/>
    </source>
</evidence>
<evidence type="ECO:0000256" key="7">
    <source>
        <dbReference type="ARBA" id="ARBA00022771"/>
    </source>
</evidence>
<dbReference type="EMBL" id="MEYQ01000041">
    <property type="protein sequence ID" value="OGD38545.1"/>
    <property type="molecule type" value="Genomic_DNA"/>
</dbReference>
<gene>
    <name evidence="19" type="ORF">A2907_00680</name>
</gene>
<dbReference type="Pfam" id="PF01149">
    <property type="entry name" value="Fapy_DNA_glyco"/>
    <property type="match status" value="1"/>
</dbReference>
<dbReference type="SMART" id="SM00898">
    <property type="entry name" value="Fapy_DNA_glyco"/>
    <property type="match status" value="1"/>
</dbReference>
<keyword evidence="10" id="KW-0238">DNA-binding</keyword>
<evidence type="ECO:0000256" key="3">
    <source>
        <dbReference type="ARBA" id="ARBA00009409"/>
    </source>
</evidence>
<comment type="catalytic activity">
    <reaction evidence="1">
        <text>Hydrolysis of DNA containing ring-opened 7-methylguanine residues, releasing 2,6-diamino-4-hydroxy-5-(N-methyl)formamidopyrimidine.</text>
        <dbReference type="EC" id="3.2.2.23"/>
    </reaction>
</comment>
<dbReference type="InterPro" id="IPR000214">
    <property type="entry name" value="Znf_DNA_glyclase/AP_lyase"/>
</dbReference>
<dbReference type="AlphaFoldDB" id="A0A1F5C6T7"/>
<dbReference type="GO" id="GO:0034039">
    <property type="term" value="F:8-oxo-7,8-dihydroguanine DNA N-glycosylase activity"/>
    <property type="evidence" value="ECO:0007669"/>
    <property type="project" value="TreeGrafter"/>
</dbReference>
<dbReference type="Pfam" id="PF06827">
    <property type="entry name" value="zf-FPG_IleRS"/>
    <property type="match status" value="1"/>
</dbReference>
<dbReference type="InterPro" id="IPR010663">
    <property type="entry name" value="Znf_FPG/IleRS"/>
</dbReference>
<evidence type="ECO:0000256" key="1">
    <source>
        <dbReference type="ARBA" id="ARBA00001668"/>
    </source>
</evidence>
<keyword evidence="14" id="KW-0326">Glycosidase</keyword>
<dbReference type="SUPFAM" id="SSF81624">
    <property type="entry name" value="N-terminal domain of MutM-like DNA repair proteins"/>
    <property type="match status" value="1"/>
</dbReference>
<comment type="subunit">
    <text evidence="4">Monomer.</text>
</comment>
<dbReference type="Gene3D" id="1.10.8.50">
    <property type="match status" value="1"/>
</dbReference>
<dbReference type="InterPro" id="IPR035937">
    <property type="entry name" value="FPG_N"/>
</dbReference>
<evidence type="ECO:0000256" key="5">
    <source>
        <dbReference type="ARBA" id="ARBA00022723"/>
    </source>
</evidence>
<dbReference type="GO" id="GO:0008270">
    <property type="term" value="F:zinc ion binding"/>
    <property type="evidence" value="ECO:0007669"/>
    <property type="project" value="UniProtKB-KW"/>
</dbReference>
<keyword evidence="5" id="KW-0479">Metal-binding</keyword>
<sequence length="308" mass="35048">MPELPEVETISKDLNKKIPGLKIRDFWTDFKAGKGLGKNIQLPPDIGKFKKEIISRKILKVYRKGKNILIDLSGGKLLLIHQKMTGHLLIGKWQINKVKSLKLKVQSLVSGEMQEKVNNYIHAIFYLSNGRQLALSDLRKFAKIMAGDKDKIEALPDLKNLGPDPLELTEKEFVEILNKQKGKIKQILMDQEILSGIGNIYSDEILWFAKIHPFARVEKLSNKNLKNIYKYTRQVLKEAIKLRGASISDYRDPEGKSGGYDKIRRVYRREGEKCPSTSLGTGLYCNGIIKRIKIGGRSAHFCSKCQKL</sequence>
<evidence type="ECO:0000256" key="15">
    <source>
        <dbReference type="ARBA" id="ARBA00044632"/>
    </source>
</evidence>
<dbReference type="PANTHER" id="PTHR22993">
    <property type="entry name" value="FORMAMIDOPYRIMIDINE-DNA GLYCOSYLASE"/>
    <property type="match status" value="1"/>
</dbReference>
<protein>
    <submittedName>
        <fullName evidence="19">DNA-formamidopyrimidine glycosylase</fullName>
    </submittedName>
</protein>
<keyword evidence="13" id="KW-0511">Multifunctional enzyme</keyword>
<evidence type="ECO:0000256" key="4">
    <source>
        <dbReference type="ARBA" id="ARBA00011245"/>
    </source>
</evidence>
<dbReference type="InterPro" id="IPR015886">
    <property type="entry name" value="H2TH_FPG"/>
</dbReference>
<dbReference type="SMART" id="SM01232">
    <property type="entry name" value="H2TH"/>
    <property type="match status" value="1"/>
</dbReference>
<dbReference type="GO" id="GO:0003684">
    <property type="term" value="F:damaged DNA binding"/>
    <property type="evidence" value="ECO:0007669"/>
    <property type="project" value="InterPro"/>
</dbReference>
<comment type="caution">
    <text evidence="19">The sequence shown here is derived from an EMBL/GenBank/DDBJ whole genome shotgun (WGS) entry which is preliminary data.</text>
</comment>
<dbReference type="GO" id="GO:0140078">
    <property type="term" value="F:class I DNA-(apurinic or apyrimidinic site) endonuclease activity"/>
    <property type="evidence" value="ECO:0007669"/>
    <property type="project" value="UniProtKB-EC"/>
</dbReference>
<dbReference type="InterPro" id="IPR020629">
    <property type="entry name" value="FPG_Glyclase"/>
</dbReference>
<dbReference type="Proteomes" id="UP000177947">
    <property type="component" value="Unassembled WGS sequence"/>
</dbReference>
<dbReference type="PANTHER" id="PTHR22993:SF9">
    <property type="entry name" value="FORMAMIDOPYRIMIDINE-DNA GLYCOSYLASE"/>
    <property type="match status" value="1"/>
</dbReference>
<feature type="domain" description="Formamidopyrimidine-DNA glycosylase catalytic" evidence="18">
    <location>
        <begin position="2"/>
        <end position="142"/>
    </location>
</feature>
<evidence type="ECO:0000256" key="14">
    <source>
        <dbReference type="ARBA" id="ARBA00023295"/>
    </source>
</evidence>
<accession>A0A1F5C6T7</accession>
<dbReference type="PROSITE" id="PS51066">
    <property type="entry name" value="ZF_FPG_2"/>
    <property type="match status" value="1"/>
</dbReference>
<keyword evidence="9" id="KW-0862">Zinc</keyword>
<dbReference type="PROSITE" id="PS51068">
    <property type="entry name" value="FPG_CAT"/>
    <property type="match status" value="1"/>
</dbReference>
<dbReference type="GO" id="GO:0006284">
    <property type="term" value="P:base-excision repair"/>
    <property type="evidence" value="ECO:0007669"/>
    <property type="project" value="InterPro"/>
</dbReference>